<reference evidence="2 3" key="1">
    <citation type="journal article" date="2018" name="PLoS Genet.">
        <title>Population sequencing reveals clonal diversity and ancestral inbreeding in the grapevine cultivar Chardonnay.</title>
        <authorList>
            <person name="Roach M.J."/>
            <person name="Johnson D.L."/>
            <person name="Bohlmann J."/>
            <person name="van Vuuren H.J."/>
            <person name="Jones S.J."/>
            <person name="Pretorius I.S."/>
            <person name="Schmidt S.A."/>
            <person name="Borneman A.R."/>
        </authorList>
    </citation>
    <scope>NUCLEOTIDE SEQUENCE [LARGE SCALE GENOMIC DNA]</scope>
    <source>
        <strain evidence="3">cv. Chardonnay</strain>
        <tissue evidence="2">Leaf</tissue>
    </source>
</reference>
<sequence length="175" mass="18887">MGLMPFSADAEMMDRKNQTIDQTNRSAPSTDGLQAPAQGSGSAPPAQGVDAPADEDEDVEQERLMDSRIYMQATQGHVVSFGHHELAKYIVGLCPDLIEKTNSKGDTALHIAARKKDLSFVKFAMDSCPSGSGASRDVENAEHPLLRIVNKEGNTVLHEALLKPLQTRRGGGDPY</sequence>
<evidence type="ECO:0000256" key="1">
    <source>
        <dbReference type="SAM" id="MobiDB-lite"/>
    </source>
</evidence>
<dbReference type="PANTHER" id="PTHR24121">
    <property type="entry name" value="NO MECHANORECEPTOR POTENTIAL C, ISOFORM D-RELATED"/>
    <property type="match status" value="1"/>
</dbReference>
<comment type="caution">
    <text evidence="2">The sequence shown here is derived from an EMBL/GenBank/DDBJ whole genome shotgun (WGS) entry which is preliminary data.</text>
</comment>
<dbReference type="InterPro" id="IPR002110">
    <property type="entry name" value="Ankyrin_rpt"/>
</dbReference>
<dbReference type="EMBL" id="QGNW01000038">
    <property type="protein sequence ID" value="RVX09252.1"/>
    <property type="molecule type" value="Genomic_DNA"/>
</dbReference>
<dbReference type="InterPro" id="IPR036770">
    <property type="entry name" value="Ankyrin_rpt-contain_sf"/>
</dbReference>
<gene>
    <name evidence="2" type="ORF">CK203_015215</name>
</gene>
<evidence type="ECO:0000313" key="3">
    <source>
        <dbReference type="Proteomes" id="UP000288805"/>
    </source>
</evidence>
<evidence type="ECO:0000313" key="2">
    <source>
        <dbReference type="EMBL" id="RVX09252.1"/>
    </source>
</evidence>
<dbReference type="Proteomes" id="UP000288805">
    <property type="component" value="Unassembled WGS sequence"/>
</dbReference>
<dbReference type="Pfam" id="PF12796">
    <property type="entry name" value="Ank_2"/>
    <property type="match status" value="1"/>
</dbReference>
<dbReference type="AlphaFoldDB" id="A0A438JJY1"/>
<dbReference type="SUPFAM" id="SSF48403">
    <property type="entry name" value="Ankyrin repeat"/>
    <property type="match status" value="1"/>
</dbReference>
<proteinExistence type="predicted"/>
<accession>A0A438JJY1</accession>
<dbReference type="Gene3D" id="1.25.40.20">
    <property type="entry name" value="Ankyrin repeat-containing domain"/>
    <property type="match status" value="1"/>
</dbReference>
<dbReference type="PANTHER" id="PTHR24121:SF22">
    <property type="entry name" value="PROTEIN ACCELERATED CELL DEATH 6-LIKE"/>
    <property type="match status" value="1"/>
</dbReference>
<feature type="compositionally biased region" description="Polar residues" evidence="1">
    <location>
        <begin position="19"/>
        <end position="32"/>
    </location>
</feature>
<feature type="compositionally biased region" description="Low complexity" evidence="1">
    <location>
        <begin position="34"/>
        <end position="51"/>
    </location>
</feature>
<feature type="region of interest" description="Disordered" evidence="1">
    <location>
        <begin position="1"/>
        <end position="60"/>
    </location>
</feature>
<name>A0A438JJY1_VITVI</name>
<organism evidence="2 3">
    <name type="scientific">Vitis vinifera</name>
    <name type="common">Grape</name>
    <dbReference type="NCBI Taxonomy" id="29760"/>
    <lineage>
        <taxon>Eukaryota</taxon>
        <taxon>Viridiplantae</taxon>
        <taxon>Streptophyta</taxon>
        <taxon>Embryophyta</taxon>
        <taxon>Tracheophyta</taxon>
        <taxon>Spermatophyta</taxon>
        <taxon>Magnoliopsida</taxon>
        <taxon>eudicotyledons</taxon>
        <taxon>Gunneridae</taxon>
        <taxon>Pentapetalae</taxon>
        <taxon>rosids</taxon>
        <taxon>Vitales</taxon>
        <taxon>Vitaceae</taxon>
        <taxon>Viteae</taxon>
        <taxon>Vitis</taxon>
    </lineage>
</organism>
<protein>
    <submittedName>
        <fullName evidence="2">Uncharacterized protein</fullName>
    </submittedName>
</protein>